<dbReference type="InterPro" id="IPR036047">
    <property type="entry name" value="F-box-like_dom_sf"/>
</dbReference>
<dbReference type="Pfam" id="PF00646">
    <property type="entry name" value="F-box"/>
    <property type="match status" value="1"/>
</dbReference>
<dbReference type="CDD" id="cd22100">
    <property type="entry name" value="F-box_FBXO28"/>
    <property type="match status" value="1"/>
</dbReference>
<feature type="coiled-coil region" evidence="1">
    <location>
        <begin position="250"/>
        <end position="319"/>
    </location>
</feature>
<gene>
    <name evidence="4" type="ORF">OTU49_006791</name>
</gene>
<keyword evidence="5" id="KW-1185">Reference proteome</keyword>
<dbReference type="PANTHER" id="PTHR13252:SF9">
    <property type="entry name" value="F-BOX ONLY PROTEIN 28"/>
    <property type="match status" value="1"/>
</dbReference>
<dbReference type="PANTHER" id="PTHR13252">
    <property type="entry name" value="F-BOX ONLY PROTEIN 28"/>
    <property type="match status" value="1"/>
</dbReference>
<dbReference type="PROSITE" id="PS50181">
    <property type="entry name" value="FBOX"/>
    <property type="match status" value="1"/>
</dbReference>
<dbReference type="GO" id="GO:0000209">
    <property type="term" value="P:protein polyubiquitination"/>
    <property type="evidence" value="ECO:0007669"/>
    <property type="project" value="TreeGrafter"/>
</dbReference>
<comment type="caution">
    <text evidence="4">The sequence shown here is derived from an EMBL/GenBank/DDBJ whole genome shotgun (WGS) entry which is preliminary data.</text>
</comment>
<sequence>HSTITLLHKTLNLLLIKIIMEGDGCRLNFLDLPEIVVEKILSYLSYEELSHLRIVCRRFNEINQLLLNKGFRKVERYQAKCLKEVKSQLPRRESERRNHTLFRHCDILTAIETRLSLLNMTFIKYVDCHMCCFIPGKVIDEIYRVLRFVQSNKTLPRAHEILTELRDISSMAMEHFEEKIIRTLKPTSLTPTSPRFSLSTSYSALSPVTPPATARPIGSSFNKSLTPLSSSAAEELTHLVASNKYYRSCVNILKKEVSDQKSKLNELRRKVSEQERVALEQNRILSEQTLKLTSQEGKLNEVNRKLLEYDQRFSELLAEMARMREGCNANSNSGSRTSGSWRREDKNQQFYSSHNVTNPVIGSTVFVAANMVQPNLLPVNLPPAQLPSPTYLTSSSLAGYTAGEMALGMSPAHEVSPTTPVYSSCGASSSSSLTASQCNQGNFSQLTLLQEATAHEETIDSSASSSQTICGATAPVGKSNGKKHKKRKLSEEEESQEGPQMKWKKN</sequence>
<name>A0AAW0WJW5_CHEQU</name>
<dbReference type="InterPro" id="IPR001810">
    <property type="entry name" value="F-box_dom"/>
</dbReference>
<dbReference type="EMBL" id="JARKIK010000056">
    <property type="protein sequence ID" value="KAK8732495.1"/>
    <property type="molecule type" value="Genomic_DNA"/>
</dbReference>
<feature type="non-terminal residue" evidence="4">
    <location>
        <position position="1"/>
    </location>
</feature>
<feature type="domain" description="F-box" evidence="3">
    <location>
        <begin position="26"/>
        <end position="74"/>
    </location>
</feature>
<dbReference type="Proteomes" id="UP001445076">
    <property type="component" value="Unassembled WGS sequence"/>
</dbReference>
<feature type="region of interest" description="Disordered" evidence="2">
    <location>
        <begin position="457"/>
        <end position="506"/>
    </location>
</feature>
<feature type="compositionally biased region" description="Polar residues" evidence="2">
    <location>
        <begin position="460"/>
        <end position="470"/>
    </location>
</feature>
<reference evidence="4 5" key="1">
    <citation type="journal article" date="2024" name="BMC Genomics">
        <title>Genome assembly of redclaw crayfish (Cherax quadricarinatus) provides insights into its immune adaptation and hypoxia tolerance.</title>
        <authorList>
            <person name="Liu Z."/>
            <person name="Zheng J."/>
            <person name="Li H."/>
            <person name="Fang K."/>
            <person name="Wang S."/>
            <person name="He J."/>
            <person name="Zhou D."/>
            <person name="Weng S."/>
            <person name="Chi M."/>
            <person name="Gu Z."/>
            <person name="He J."/>
            <person name="Li F."/>
            <person name="Wang M."/>
        </authorList>
    </citation>
    <scope>NUCLEOTIDE SEQUENCE [LARGE SCALE GENOMIC DNA]</scope>
    <source>
        <strain evidence="4">ZL_2023a</strain>
    </source>
</reference>
<keyword evidence="1" id="KW-0175">Coiled coil</keyword>
<dbReference type="InterPro" id="IPR039719">
    <property type="entry name" value="FBXO28"/>
</dbReference>
<evidence type="ECO:0000313" key="5">
    <source>
        <dbReference type="Proteomes" id="UP001445076"/>
    </source>
</evidence>
<accession>A0AAW0WJW5</accession>
<evidence type="ECO:0000256" key="2">
    <source>
        <dbReference type="SAM" id="MobiDB-lite"/>
    </source>
</evidence>
<organism evidence="4 5">
    <name type="scientific">Cherax quadricarinatus</name>
    <name type="common">Australian red claw crayfish</name>
    <dbReference type="NCBI Taxonomy" id="27406"/>
    <lineage>
        <taxon>Eukaryota</taxon>
        <taxon>Metazoa</taxon>
        <taxon>Ecdysozoa</taxon>
        <taxon>Arthropoda</taxon>
        <taxon>Crustacea</taxon>
        <taxon>Multicrustacea</taxon>
        <taxon>Malacostraca</taxon>
        <taxon>Eumalacostraca</taxon>
        <taxon>Eucarida</taxon>
        <taxon>Decapoda</taxon>
        <taxon>Pleocyemata</taxon>
        <taxon>Astacidea</taxon>
        <taxon>Parastacoidea</taxon>
        <taxon>Parastacidae</taxon>
        <taxon>Cherax</taxon>
    </lineage>
</organism>
<dbReference type="AlphaFoldDB" id="A0AAW0WJW5"/>
<protein>
    <recommendedName>
        <fullName evidence="3">F-box domain-containing protein</fullName>
    </recommendedName>
</protein>
<proteinExistence type="predicted"/>
<evidence type="ECO:0000313" key="4">
    <source>
        <dbReference type="EMBL" id="KAK8732495.1"/>
    </source>
</evidence>
<evidence type="ECO:0000259" key="3">
    <source>
        <dbReference type="PROSITE" id="PS50181"/>
    </source>
</evidence>
<dbReference type="SUPFAM" id="SSF81383">
    <property type="entry name" value="F-box domain"/>
    <property type="match status" value="1"/>
</dbReference>
<evidence type="ECO:0000256" key="1">
    <source>
        <dbReference type="SAM" id="Coils"/>
    </source>
</evidence>